<sequence length="87" mass="9640">MQINPLKSFLVIGAGAAAVWMASNPKENTTKIMDFTSGIKNRLFSSNEHEIVPVKKAGLPDPYDENINEMVSEGSTYGVDYYNKNIQ</sequence>
<protein>
    <submittedName>
        <fullName evidence="1">Uncharacterized protein</fullName>
    </submittedName>
</protein>
<dbReference type="OrthoDB" id="2390014at2"/>
<evidence type="ECO:0000313" key="1">
    <source>
        <dbReference type="EMBL" id="SEM94921.1"/>
    </source>
</evidence>
<keyword evidence="2" id="KW-1185">Reference proteome</keyword>
<dbReference type="AlphaFoldDB" id="A0A1H8CHZ9"/>
<evidence type="ECO:0000313" key="2">
    <source>
        <dbReference type="Proteomes" id="UP000198553"/>
    </source>
</evidence>
<proteinExistence type="predicted"/>
<accession>A0A1H8CHZ9</accession>
<organism evidence="1 2">
    <name type="scientific">Mesobacillus persicus</name>
    <dbReference type="NCBI Taxonomy" id="930146"/>
    <lineage>
        <taxon>Bacteria</taxon>
        <taxon>Bacillati</taxon>
        <taxon>Bacillota</taxon>
        <taxon>Bacilli</taxon>
        <taxon>Bacillales</taxon>
        <taxon>Bacillaceae</taxon>
        <taxon>Mesobacillus</taxon>
    </lineage>
</organism>
<dbReference type="STRING" id="930146.SAMN05192533_107106"/>
<reference evidence="2" key="1">
    <citation type="submission" date="2016-10" db="EMBL/GenBank/DDBJ databases">
        <authorList>
            <person name="Varghese N."/>
            <person name="Submissions S."/>
        </authorList>
    </citation>
    <scope>NUCLEOTIDE SEQUENCE [LARGE SCALE GENOMIC DNA]</scope>
    <source>
        <strain evidence="2">B48,IBRC-M 10115,DSM 25386,CECT 8001</strain>
    </source>
</reference>
<name>A0A1H8CHZ9_9BACI</name>
<dbReference type="Proteomes" id="UP000198553">
    <property type="component" value="Unassembled WGS sequence"/>
</dbReference>
<gene>
    <name evidence="1" type="ORF">SAMN05192533_107106</name>
</gene>
<dbReference type="EMBL" id="FOBW01000007">
    <property type="protein sequence ID" value="SEM94921.1"/>
    <property type="molecule type" value="Genomic_DNA"/>
</dbReference>
<dbReference type="RefSeq" id="WP_090745274.1">
    <property type="nucleotide sequence ID" value="NZ_FOBW01000007.1"/>
</dbReference>